<dbReference type="OrthoDB" id="1641940at2"/>
<feature type="transmembrane region" description="Helical" evidence="9">
    <location>
        <begin position="387"/>
        <end position="407"/>
    </location>
</feature>
<dbReference type="NCBIfam" id="TIGR00410">
    <property type="entry name" value="lacE"/>
    <property type="match status" value="1"/>
</dbReference>
<dbReference type="InterPro" id="IPR003352">
    <property type="entry name" value="PTS_EIIC"/>
</dbReference>
<keyword evidence="5 9" id="KW-0812">Transmembrane</keyword>
<feature type="transmembrane region" description="Helical" evidence="9">
    <location>
        <begin position="218"/>
        <end position="238"/>
    </location>
</feature>
<dbReference type="GO" id="GO:1901264">
    <property type="term" value="P:carbohydrate derivative transport"/>
    <property type="evidence" value="ECO:0007669"/>
    <property type="project" value="TreeGrafter"/>
</dbReference>
<accession>A0A2Z2KCS7</accession>
<keyword evidence="6 9" id="KW-1133">Transmembrane helix</keyword>
<evidence type="ECO:0000256" key="5">
    <source>
        <dbReference type="ARBA" id="ARBA00022692"/>
    </source>
</evidence>
<feature type="transmembrane region" description="Helical" evidence="9">
    <location>
        <begin position="100"/>
        <end position="120"/>
    </location>
</feature>
<feature type="transmembrane region" description="Helical" evidence="9">
    <location>
        <begin position="132"/>
        <end position="155"/>
    </location>
</feature>
<feature type="transmembrane region" description="Helical" evidence="9">
    <location>
        <begin position="341"/>
        <end position="366"/>
    </location>
</feature>
<evidence type="ECO:0000256" key="9">
    <source>
        <dbReference type="SAM" id="Phobius"/>
    </source>
</evidence>
<evidence type="ECO:0000313" key="11">
    <source>
        <dbReference type="EMBL" id="ASA21555.1"/>
    </source>
</evidence>
<evidence type="ECO:0000256" key="8">
    <source>
        <dbReference type="PIRNR" id="PIRNR006351"/>
    </source>
</evidence>
<comment type="function">
    <text evidence="8">The phosphoenolpyruvate-dependent sugar phosphotransferase system (PTS), a major carbohydrate active -transport system, catalyzes the phosphorylation of incoming sugar substrates concomitant with their translocation across the cell membrane.</text>
</comment>
<reference evidence="11 12" key="1">
    <citation type="submission" date="2017-06" db="EMBL/GenBank/DDBJ databases">
        <title>Complete genome sequence of Paenibacillus donghaensis KCTC 13049T isolated from East Sea sediment, South Korea.</title>
        <authorList>
            <person name="Jung B.K."/>
            <person name="Hong S.-J."/>
            <person name="Shin J.-H."/>
        </authorList>
    </citation>
    <scope>NUCLEOTIDE SEQUENCE [LARGE SCALE GENOMIC DNA]</scope>
    <source>
        <strain evidence="11 12">KCTC 13049</strain>
    </source>
</reference>
<dbReference type="GO" id="GO:0005886">
    <property type="term" value="C:plasma membrane"/>
    <property type="evidence" value="ECO:0007669"/>
    <property type="project" value="UniProtKB-SubCell"/>
</dbReference>
<dbReference type="InterPro" id="IPR004796">
    <property type="entry name" value="PTS_IIC_cello"/>
</dbReference>
<dbReference type="InterPro" id="IPR051088">
    <property type="entry name" value="PTS_Sugar-EIIC/EIIB"/>
</dbReference>
<feature type="transmembrane region" description="Helical" evidence="9">
    <location>
        <begin position="283"/>
        <end position="302"/>
    </location>
</feature>
<dbReference type="AlphaFoldDB" id="A0A2Z2KCS7"/>
<evidence type="ECO:0000256" key="2">
    <source>
        <dbReference type="ARBA" id="ARBA00022448"/>
    </source>
</evidence>
<protein>
    <recommendedName>
        <fullName evidence="8">Permease IIC component</fullName>
    </recommendedName>
</protein>
<dbReference type="EMBL" id="CP021780">
    <property type="protein sequence ID" value="ASA21555.1"/>
    <property type="molecule type" value="Genomic_DNA"/>
</dbReference>
<dbReference type="PANTHER" id="PTHR33989:SF4">
    <property type="entry name" value="PTS SYSTEM N,N'-DIACETYLCHITOBIOSE-SPECIFIC EIIC COMPONENT"/>
    <property type="match status" value="1"/>
</dbReference>
<evidence type="ECO:0000256" key="3">
    <source>
        <dbReference type="ARBA" id="ARBA00022475"/>
    </source>
</evidence>
<gene>
    <name evidence="11" type="ORF">B9T62_12670</name>
</gene>
<feature type="transmembrane region" description="Helical" evidence="9">
    <location>
        <begin position="245"/>
        <end position="263"/>
    </location>
</feature>
<keyword evidence="12" id="KW-1185">Reference proteome</keyword>
<proteinExistence type="predicted"/>
<dbReference type="RefSeq" id="WP_087915563.1">
    <property type="nucleotide sequence ID" value="NZ_CP021780.1"/>
</dbReference>
<feature type="transmembrane region" description="Helical" evidence="9">
    <location>
        <begin position="24"/>
        <end position="51"/>
    </location>
</feature>
<dbReference type="GO" id="GO:0009401">
    <property type="term" value="P:phosphoenolpyruvate-dependent sugar phosphotransferase system"/>
    <property type="evidence" value="ECO:0007669"/>
    <property type="project" value="InterPro"/>
</dbReference>
<evidence type="ECO:0000313" key="12">
    <source>
        <dbReference type="Proteomes" id="UP000249890"/>
    </source>
</evidence>
<dbReference type="PANTHER" id="PTHR33989">
    <property type="match status" value="1"/>
</dbReference>
<dbReference type="GO" id="GO:0008982">
    <property type="term" value="F:protein-N(PI)-phosphohistidine-sugar phosphotransferase activity"/>
    <property type="evidence" value="ECO:0007669"/>
    <property type="project" value="UniProtKB-UniRule"/>
</dbReference>
<keyword evidence="4 8" id="KW-0762">Sugar transport</keyword>
<evidence type="ECO:0000256" key="1">
    <source>
        <dbReference type="ARBA" id="ARBA00004651"/>
    </source>
</evidence>
<dbReference type="KEGG" id="pdh:B9T62_12670"/>
<dbReference type="InterPro" id="IPR004501">
    <property type="entry name" value="PTS_EIIC_3"/>
</dbReference>
<dbReference type="PIRSF" id="PIRSF006351">
    <property type="entry name" value="PTS_EIIC-Cellobiose"/>
    <property type="match status" value="1"/>
</dbReference>
<feature type="domain" description="PTS EIIC type-3" evidence="10">
    <location>
        <begin position="8"/>
        <end position="407"/>
    </location>
</feature>
<evidence type="ECO:0000256" key="7">
    <source>
        <dbReference type="ARBA" id="ARBA00023136"/>
    </source>
</evidence>
<comment type="subcellular location">
    <subcellularLocation>
        <location evidence="1">Cell membrane</location>
        <topology evidence="1">Multi-pass membrane protein</topology>
    </subcellularLocation>
</comment>
<evidence type="ECO:0000256" key="6">
    <source>
        <dbReference type="ARBA" id="ARBA00022989"/>
    </source>
</evidence>
<name>A0A2Z2KCS7_9BACL</name>
<sequence length="433" mass="46770">MAAGGVEWRAKIQKVSTKIQKNTYISAISNGLMALMPILILGAIFSLINALKLEPYQNFLESTGLKTYTSIPATITTDLIALYAVFSIAYNFATQHKQQGFSAGILALMSFLLVTPKGLLEDGVTKAFGYSWLGAKGLFVAIILALIVGKIYTFVLEKKFYIKMPKGVPPTVEKSFAALTPGFIIAVLVLVLTAIFGATKYGNMHEFVFSIIQLPLTSLGGTWWAMLICIFVIHLLWFFGVHGTLVVYSVVGPIWVALGLENLDAYQRGVEGTHIIGSPFFPVYVLIGGAGATLGLIIAMLFAKSTRYKTLGKLAIVPSLIGVNEPVIFGMPLVLNVRFMIPFIVTPLVSSGLAILLTTLGILPVLHGIQVPLGIPVLVNGWMNGGWRVSAFQLVMIGASFLIYYPFFKKADAEALEQEQQAEIKAAATAAAN</sequence>
<feature type="transmembrane region" description="Helical" evidence="9">
    <location>
        <begin position="176"/>
        <end position="198"/>
    </location>
</feature>
<evidence type="ECO:0000259" key="10">
    <source>
        <dbReference type="PROSITE" id="PS51105"/>
    </source>
</evidence>
<keyword evidence="3 8" id="KW-1003">Cell membrane</keyword>
<dbReference type="Pfam" id="PF02378">
    <property type="entry name" value="PTS_EIIC"/>
    <property type="match status" value="1"/>
</dbReference>
<organism evidence="11 12">
    <name type="scientific">Paenibacillus donghaensis</name>
    <dbReference type="NCBI Taxonomy" id="414771"/>
    <lineage>
        <taxon>Bacteria</taxon>
        <taxon>Bacillati</taxon>
        <taxon>Bacillota</taxon>
        <taxon>Bacilli</taxon>
        <taxon>Bacillales</taxon>
        <taxon>Paenibacillaceae</taxon>
        <taxon>Paenibacillus</taxon>
    </lineage>
</organism>
<keyword evidence="2 8" id="KW-0813">Transport</keyword>
<keyword evidence="7 8" id="KW-0472">Membrane</keyword>
<dbReference type="PROSITE" id="PS51105">
    <property type="entry name" value="PTS_EIIC_TYPE_3"/>
    <property type="match status" value="1"/>
</dbReference>
<dbReference type="Proteomes" id="UP000249890">
    <property type="component" value="Chromosome"/>
</dbReference>
<feature type="transmembrane region" description="Helical" evidence="9">
    <location>
        <begin position="71"/>
        <end position="93"/>
    </location>
</feature>
<evidence type="ECO:0000256" key="4">
    <source>
        <dbReference type="ARBA" id="ARBA00022597"/>
    </source>
</evidence>